<name>A0A2U3MZV8_9GAMM</name>
<dbReference type="SUPFAM" id="SSF51679">
    <property type="entry name" value="Bacterial luciferase-like"/>
    <property type="match status" value="1"/>
</dbReference>
<dbReference type="InParanoid" id="A0A2U3MZV8"/>
<evidence type="ECO:0000259" key="5">
    <source>
        <dbReference type="Pfam" id="PF00296"/>
    </source>
</evidence>
<dbReference type="GO" id="GO:0046306">
    <property type="term" value="P:alkanesulfonate catabolic process"/>
    <property type="evidence" value="ECO:0007669"/>
    <property type="project" value="TreeGrafter"/>
</dbReference>
<dbReference type="InterPro" id="IPR050172">
    <property type="entry name" value="SsuD_RutA_monooxygenase"/>
</dbReference>
<keyword evidence="7" id="KW-1185">Reference proteome</keyword>
<keyword evidence="3 6" id="KW-0560">Oxidoreductase</keyword>
<reference evidence="7" key="1">
    <citation type="submission" date="2018-03" db="EMBL/GenBank/DDBJ databases">
        <authorList>
            <person name="Blom J."/>
        </authorList>
    </citation>
    <scope>NUCLEOTIDE SEQUENCE [LARGE SCALE GENOMIC DNA]</scope>
    <source>
        <strain evidence="7">KPC-SM-21</strain>
    </source>
</reference>
<dbReference type="PANTHER" id="PTHR42847">
    <property type="entry name" value="ALKANESULFONATE MONOOXYGENASE"/>
    <property type="match status" value="1"/>
</dbReference>
<proteinExistence type="predicted"/>
<accession>A0A2U3MZV8</accession>
<dbReference type="EMBL" id="OOGT01000093">
    <property type="protein sequence ID" value="SPL70952.1"/>
    <property type="molecule type" value="Genomic_DNA"/>
</dbReference>
<dbReference type="RefSeq" id="WP_121974402.1">
    <property type="nucleotide sequence ID" value="NZ_OOGT01000093.1"/>
</dbReference>
<evidence type="ECO:0000256" key="4">
    <source>
        <dbReference type="ARBA" id="ARBA00023033"/>
    </source>
</evidence>
<feature type="domain" description="Luciferase-like" evidence="5">
    <location>
        <begin position="41"/>
        <end position="348"/>
    </location>
</feature>
<dbReference type="OrthoDB" id="9814695at2"/>
<dbReference type="Proteomes" id="UP000245974">
    <property type="component" value="Unassembled WGS sequence"/>
</dbReference>
<dbReference type="Gene3D" id="3.20.20.30">
    <property type="entry name" value="Luciferase-like domain"/>
    <property type="match status" value="1"/>
</dbReference>
<evidence type="ECO:0000256" key="3">
    <source>
        <dbReference type="ARBA" id="ARBA00023002"/>
    </source>
</evidence>
<evidence type="ECO:0000256" key="1">
    <source>
        <dbReference type="ARBA" id="ARBA00022630"/>
    </source>
</evidence>
<organism evidence="6 7">
    <name type="scientific">Acinetobacter stercoris</name>
    <dbReference type="NCBI Taxonomy" id="2126983"/>
    <lineage>
        <taxon>Bacteria</taxon>
        <taxon>Pseudomonadati</taxon>
        <taxon>Pseudomonadota</taxon>
        <taxon>Gammaproteobacteria</taxon>
        <taxon>Moraxellales</taxon>
        <taxon>Moraxellaceae</taxon>
        <taxon>Acinetobacter</taxon>
    </lineage>
</organism>
<sequence>MSVEFLWRIPVHGDGRRAHNLHTRGEWNQLKPNQAPQRVAPQHDDQHFAYFDYIKQVAQAADIVGFHGVLIPAFPQTEEPWVWASALARETRRLRFLIAIQPWFIHPAYASQMAASLQRVSNGRVEWNVISGGGGEQQRSYGDFIAHDQRYARTNEFLDFVKGYTHHSPFNYDGEFYRVENGGLRYPMNQYEVPRIWLAGASDASLHVAGRHAQIHLTWGEPVAQQKQVIDQTKAFFEKHYPDSKVKFGMRIDVLARPTEEQAYQELRLMHETIAKENLGFEKSDTESVGAKRQQALAQSSRFEDLFVSENFWAGMSKVRGGPNGIIVGSYEQVAQRLQEYIDIGVEHFILASNPHLEEAYRIGEEVLPLLGYNFK</sequence>
<evidence type="ECO:0000313" key="6">
    <source>
        <dbReference type="EMBL" id="SPL70952.1"/>
    </source>
</evidence>
<dbReference type="EC" id="1.14.14.5" evidence="6"/>
<keyword evidence="4 6" id="KW-0503">Monooxygenase</keyword>
<keyword evidence="2" id="KW-0288">FMN</keyword>
<protein>
    <submittedName>
        <fullName evidence="6">Alkanesulfonate monooxygenase</fullName>
        <ecNumber evidence="6">1.14.14.5</ecNumber>
    </submittedName>
</protein>
<keyword evidence="1" id="KW-0285">Flavoprotein</keyword>
<dbReference type="InterPro" id="IPR036661">
    <property type="entry name" value="Luciferase-like_sf"/>
</dbReference>
<evidence type="ECO:0000313" key="7">
    <source>
        <dbReference type="Proteomes" id="UP000245974"/>
    </source>
</evidence>
<dbReference type="AlphaFoldDB" id="A0A2U3MZV8"/>
<dbReference type="InterPro" id="IPR011251">
    <property type="entry name" value="Luciferase-like_dom"/>
</dbReference>
<evidence type="ECO:0000256" key="2">
    <source>
        <dbReference type="ARBA" id="ARBA00022643"/>
    </source>
</evidence>
<dbReference type="PANTHER" id="PTHR42847:SF4">
    <property type="entry name" value="ALKANESULFONATE MONOOXYGENASE-RELATED"/>
    <property type="match status" value="1"/>
</dbReference>
<dbReference type="GO" id="GO:0008726">
    <property type="term" value="F:alkanesulfonate monooxygenase activity"/>
    <property type="evidence" value="ECO:0007669"/>
    <property type="project" value="UniProtKB-EC"/>
</dbReference>
<dbReference type="Pfam" id="PF00296">
    <property type="entry name" value="Bac_luciferase"/>
    <property type="match status" value="1"/>
</dbReference>
<gene>
    <name evidence="6" type="primary">ssuD_2</name>
    <name evidence="6" type="ORF">KPC_2130</name>
</gene>